<evidence type="ECO:0000259" key="8">
    <source>
        <dbReference type="Pfam" id="PF16187"/>
    </source>
</evidence>
<evidence type="ECO:0000256" key="1">
    <source>
        <dbReference type="ARBA" id="ARBA00001947"/>
    </source>
</evidence>
<dbReference type="Gramene" id="OMERI02G08250.1">
    <property type="protein sequence ID" value="OMERI02G08250.1"/>
    <property type="gene ID" value="OMERI02G08250"/>
</dbReference>
<name>A0A0E0CH77_9ORYZ</name>
<accession>A0A0E0CH77</accession>
<keyword evidence="11" id="KW-1185">Reference proteome</keyword>
<dbReference type="STRING" id="40149.A0A0E0CH77"/>
<dbReference type="InterPro" id="IPR050626">
    <property type="entry name" value="Peptidase_M16"/>
</dbReference>
<dbReference type="PANTHER" id="PTHR43690">
    <property type="entry name" value="NARDILYSIN"/>
    <property type="match status" value="1"/>
</dbReference>
<dbReference type="Pfam" id="PF22456">
    <property type="entry name" value="PqqF-like_C_4"/>
    <property type="match status" value="1"/>
</dbReference>
<keyword evidence="3" id="KW-0645">Protease</keyword>
<evidence type="ECO:0000256" key="7">
    <source>
        <dbReference type="ARBA" id="ARBA00023049"/>
    </source>
</evidence>
<keyword evidence="4" id="KW-0479">Metal-binding</keyword>
<dbReference type="GO" id="GO:0004222">
    <property type="term" value="F:metalloendopeptidase activity"/>
    <property type="evidence" value="ECO:0007669"/>
    <property type="project" value="TreeGrafter"/>
</dbReference>
<keyword evidence="5" id="KW-0378">Hydrolase</keyword>
<proteinExistence type="inferred from homology"/>
<dbReference type="Proteomes" id="UP000008021">
    <property type="component" value="Chromosome 2"/>
</dbReference>
<evidence type="ECO:0000313" key="10">
    <source>
        <dbReference type="EnsemblPlants" id="OMERI02G08250.1"/>
    </source>
</evidence>
<dbReference type="SUPFAM" id="SSF63411">
    <property type="entry name" value="LuxS/MPP-like metallohydrolase"/>
    <property type="match status" value="2"/>
</dbReference>
<dbReference type="GO" id="GO:0046872">
    <property type="term" value="F:metal ion binding"/>
    <property type="evidence" value="ECO:0007669"/>
    <property type="project" value="UniProtKB-KW"/>
</dbReference>
<dbReference type="GO" id="GO:0005829">
    <property type="term" value="C:cytosol"/>
    <property type="evidence" value="ECO:0007669"/>
    <property type="project" value="TreeGrafter"/>
</dbReference>
<dbReference type="PANTHER" id="PTHR43690:SF18">
    <property type="entry name" value="INSULIN-DEGRADING ENZYME-RELATED"/>
    <property type="match status" value="1"/>
</dbReference>
<evidence type="ECO:0000256" key="5">
    <source>
        <dbReference type="ARBA" id="ARBA00022801"/>
    </source>
</evidence>
<evidence type="ECO:0000313" key="11">
    <source>
        <dbReference type="Proteomes" id="UP000008021"/>
    </source>
</evidence>
<dbReference type="FunFam" id="3.30.830.10:FF:000003">
    <property type="entry name" value="Insulin-degrading enzyme"/>
    <property type="match status" value="1"/>
</dbReference>
<evidence type="ECO:0000256" key="6">
    <source>
        <dbReference type="ARBA" id="ARBA00022833"/>
    </source>
</evidence>
<evidence type="ECO:0000259" key="9">
    <source>
        <dbReference type="Pfam" id="PF22456"/>
    </source>
</evidence>
<dbReference type="GO" id="GO:0043171">
    <property type="term" value="P:peptide catabolic process"/>
    <property type="evidence" value="ECO:0007669"/>
    <property type="project" value="TreeGrafter"/>
</dbReference>
<feature type="domain" description="Coenzyme PQQ synthesis protein F-like C-terminal lobe" evidence="9">
    <location>
        <begin position="258"/>
        <end position="330"/>
    </location>
</feature>
<dbReference type="HOGENOM" id="CLU_004639_5_0_1"/>
<protein>
    <submittedName>
        <fullName evidence="10">Uncharacterized protein</fullName>
    </submittedName>
</protein>
<keyword evidence="7" id="KW-0482">Metalloprotease</keyword>
<dbReference type="Gene3D" id="3.30.830.10">
    <property type="entry name" value="Metalloenzyme, LuxS/M16 peptidase-like"/>
    <property type="match status" value="2"/>
</dbReference>
<dbReference type="AlphaFoldDB" id="A0A0E0CH77"/>
<organism evidence="10">
    <name type="scientific">Oryza meridionalis</name>
    <dbReference type="NCBI Taxonomy" id="40149"/>
    <lineage>
        <taxon>Eukaryota</taxon>
        <taxon>Viridiplantae</taxon>
        <taxon>Streptophyta</taxon>
        <taxon>Embryophyta</taxon>
        <taxon>Tracheophyta</taxon>
        <taxon>Spermatophyta</taxon>
        <taxon>Magnoliopsida</taxon>
        <taxon>Liliopsida</taxon>
        <taxon>Poales</taxon>
        <taxon>Poaceae</taxon>
        <taxon>BOP clade</taxon>
        <taxon>Oryzoideae</taxon>
        <taxon>Oryzeae</taxon>
        <taxon>Oryzinae</taxon>
        <taxon>Oryza</taxon>
    </lineage>
</organism>
<evidence type="ECO:0000256" key="3">
    <source>
        <dbReference type="ARBA" id="ARBA00022670"/>
    </source>
</evidence>
<dbReference type="InterPro" id="IPR032632">
    <property type="entry name" value="Peptidase_M16_M"/>
</dbReference>
<comment type="cofactor">
    <cofactor evidence="1">
        <name>Zn(2+)</name>
        <dbReference type="ChEBI" id="CHEBI:29105"/>
    </cofactor>
</comment>
<dbReference type="Pfam" id="PF16187">
    <property type="entry name" value="Peptidase_M16_M"/>
    <property type="match status" value="1"/>
</dbReference>
<dbReference type="GO" id="GO:0051603">
    <property type="term" value="P:proteolysis involved in protein catabolic process"/>
    <property type="evidence" value="ECO:0007669"/>
    <property type="project" value="TreeGrafter"/>
</dbReference>
<dbReference type="FunFam" id="3.30.830.10:FF:000028">
    <property type="entry name" value="Insulin-degrading enzyme-like 1 peroxisomal"/>
    <property type="match status" value="1"/>
</dbReference>
<feature type="domain" description="Peptidase M16 middle/third" evidence="8">
    <location>
        <begin position="2"/>
        <end position="184"/>
    </location>
</feature>
<reference evidence="10" key="1">
    <citation type="submission" date="2015-04" db="UniProtKB">
        <authorList>
            <consortium name="EnsemblPlants"/>
        </authorList>
    </citation>
    <scope>IDENTIFICATION</scope>
</reference>
<comment type="similarity">
    <text evidence="2">Belongs to the peptidase M16 family.</text>
</comment>
<dbReference type="InterPro" id="IPR054734">
    <property type="entry name" value="PqqF-like_C_4"/>
</dbReference>
<evidence type="ECO:0000256" key="2">
    <source>
        <dbReference type="ARBA" id="ARBA00007261"/>
    </source>
</evidence>
<keyword evidence="6" id="KW-0862">Zinc</keyword>
<evidence type="ECO:0000256" key="4">
    <source>
        <dbReference type="ARBA" id="ARBA00022723"/>
    </source>
</evidence>
<dbReference type="InterPro" id="IPR011249">
    <property type="entry name" value="Metalloenz_LuxS/M16"/>
</dbReference>
<sequence>MEDLHMPKPNIFIPSDLSLKNVEEKGSFPCMLRKTLFSRVWYKPDTMFFTPKAYIKMYFHCPLSRSSPESIVLTDMFTRLLMDYLNDYAYDAQVAGLYYAVMPNDTGFQITMVGYNDKMRTLLETVVGKVAAFEVKVDRFVVIKETITKAYENLKFQQPHQQASYYCSLILEEQKWTWDEKLAAISHTEASDLEKFLPHLLGKTFIESYFAGNMEPGEVKGVIQHVEDILFNAPVSLCKALPSSQHLTKRIVKLERGLRNDSGVRGLQFTIQSTVKDPANLDARVEAFLKMFEGTLYQMPDIEFKSNVNALINMKLEKYKNIREESAFFWREISEGTLKFDRKEAEVAALRDLKKEELIEFFDNHVKVNAPRKKILSIQVYGGLHTNEYEKVVHDEPQPHSYQITDIFSFRRSRPLYGSFKGGIGQMKL</sequence>
<reference evidence="10" key="2">
    <citation type="submission" date="2018-05" db="EMBL/GenBank/DDBJ databases">
        <title>OmerRS3 (Oryza meridionalis Reference Sequence Version 3).</title>
        <authorList>
            <person name="Zhang J."/>
            <person name="Kudrna D."/>
            <person name="Lee S."/>
            <person name="Talag J."/>
            <person name="Welchert J."/>
            <person name="Wing R.A."/>
        </authorList>
    </citation>
    <scope>NUCLEOTIDE SEQUENCE [LARGE SCALE GENOMIC DNA]</scope>
    <source>
        <strain evidence="10">cv. OR44</strain>
    </source>
</reference>
<dbReference type="EnsemblPlants" id="OMERI02G08250.1">
    <property type="protein sequence ID" value="OMERI02G08250.1"/>
    <property type="gene ID" value="OMERI02G08250"/>
</dbReference>
<dbReference type="GO" id="GO:0005739">
    <property type="term" value="C:mitochondrion"/>
    <property type="evidence" value="ECO:0007669"/>
    <property type="project" value="TreeGrafter"/>
</dbReference>